<dbReference type="Pfam" id="PF13462">
    <property type="entry name" value="Thioredoxin_4"/>
    <property type="match status" value="1"/>
</dbReference>
<dbReference type="EMBL" id="CP071518">
    <property type="protein sequence ID" value="QSX78928.1"/>
    <property type="molecule type" value="Genomic_DNA"/>
</dbReference>
<comment type="similarity">
    <text evidence="1">Belongs to the thioredoxin family. DsbA subfamily.</text>
</comment>
<protein>
    <submittedName>
        <fullName evidence="3">Thioredoxin domain-containing protein</fullName>
    </submittedName>
</protein>
<dbReference type="SUPFAM" id="SSF52833">
    <property type="entry name" value="Thioredoxin-like"/>
    <property type="match status" value="1"/>
</dbReference>
<evidence type="ECO:0000259" key="2">
    <source>
        <dbReference type="PROSITE" id="PS51352"/>
    </source>
</evidence>
<gene>
    <name evidence="3" type="ORF">I8J32_003100</name>
</gene>
<evidence type="ECO:0000313" key="4">
    <source>
        <dbReference type="Proteomes" id="UP000639274"/>
    </source>
</evidence>
<dbReference type="InterPro" id="IPR013766">
    <property type="entry name" value="Thioredoxin_domain"/>
</dbReference>
<dbReference type="InterPro" id="IPR012336">
    <property type="entry name" value="Thioredoxin-like_fold"/>
</dbReference>
<proteinExistence type="inferred from homology"/>
<dbReference type="KEGG" id="lsf:I8J32_003100"/>
<dbReference type="InterPro" id="IPR036249">
    <property type="entry name" value="Thioredoxin-like_sf"/>
</dbReference>
<dbReference type="RefSeq" id="WP_200615253.1">
    <property type="nucleotide sequence ID" value="NZ_CP071518.1"/>
</dbReference>
<accession>A0A974Y0C0</accession>
<name>A0A974Y0C0_9GAMM</name>
<dbReference type="Proteomes" id="UP000639274">
    <property type="component" value="Chromosome"/>
</dbReference>
<keyword evidence="4" id="KW-1185">Reference proteome</keyword>
<feature type="domain" description="Thioredoxin" evidence="2">
    <location>
        <begin position="1"/>
        <end position="175"/>
    </location>
</feature>
<dbReference type="PROSITE" id="PS51352">
    <property type="entry name" value="THIOREDOXIN_2"/>
    <property type="match status" value="1"/>
</dbReference>
<organism evidence="3 4">
    <name type="scientific">Agrilutibacter solisilvae</name>
    <dbReference type="NCBI Taxonomy" id="2763317"/>
    <lineage>
        <taxon>Bacteria</taxon>
        <taxon>Pseudomonadati</taxon>
        <taxon>Pseudomonadota</taxon>
        <taxon>Gammaproteobacteria</taxon>
        <taxon>Lysobacterales</taxon>
        <taxon>Lysobacteraceae</taxon>
        <taxon>Agrilutibacter</taxon>
    </lineage>
</organism>
<dbReference type="Gene3D" id="3.40.30.10">
    <property type="entry name" value="Glutaredoxin"/>
    <property type="match status" value="1"/>
</dbReference>
<dbReference type="AlphaFoldDB" id="A0A974Y0C0"/>
<evidence type="ECO:0000313" key="3">
    <source>
        <dbReference type="EMBL" id="QSX78928.1"/>
    </source>
</evidence>
<dbReference type="PANTHER" id="PTHR13887">
    <property type="entry name" value="GLUTATHIONE S-TRANSFERASE KAPPA"/>
    <property type="match status" value="1"/>
</dbReference>
<dbReference type="PANTHER" id="PTHR13887:SF55">
    <property type="entry name" value="SLR0313 PROTEIN"/>
    <property type="match status" value="1"/>
</dbReference>
<reference evidence="3 4" key="1">
    <citation type="submission" date="2021-03" db="EMBL/GenBank/DDBJ databases">
        <title>Lysobacter sp. nov. isolated from soil of gangwondo yeongwol, south Korea.</title>
        <authorList>
            <person name="Kim K.R."/>
            <person name="Kim K.H."/>
            <person name="Jeon C.O."/>
        </authorList>
    </citation>
    <scope>NUCLEOTIDE SEQUENCE [LARGE SCALE GENOMIC DNA]</scope>
    <source>
        <strain evidence="3 4">R19</strain>
    </source>
</reference>
<sequence>MASLKVPVTTSDHILGASSGAVTLVEYGDYQCPHCAAAQLPVKQILSHYGGRICLVFRHFPLTEVHPMAGMAAETAEFAGGYGRFWEMHDAIFANQPRLSPELLLTLVSALELPAEEFQEALASGLHAPKVQAHFMGGVRSGVNGTPTFFVNGVRHDADYTFADLASSIDDAMLAMTR</sequence>
<evidence type="ECO:0000256" key="1">
    <source>
        <dbReference type="ARBA" id="ARBA00005791"/>
    </source>
</evidence>